<name>A0A9C7QSR2_9GAMM</name>
<keyword evidence="3 4" id="KW-0732">Signal</keyword>
<keyword evidence="2" id="KW-0813">Transport</keyword>
<evidence type="ECO:0000313" key="6">
    <source>
        <dbReference type="Proteomes" id="UP000262210"/>
    </source>
</evidence>
<dbReference type="Gene3D" id="2.40.160.10">
    <property type="entry name" value="Porin"/>
    <property type="match status" value="1"/>
</dbReference>
<dbReference type="Pfam" id="PF03573">
    <property type="entry name" value="OprD"/>
    <property type="match status" value="1"/>
</dbReference>
<dbReference type="PANTHER" id="PTHR34596">
    <property type="entry name" value="CHITOPORIN"/>
    <property type="match status" value="1"/>
</dbReference>
<proteinExistence type="inferred from homology"/>
<dbReference type="GO" id="GO:0015288">
    <property type="term" value="F:porin activity"/>
    <property type="evidence" value="ECO:0007669"/>
    <property type="project" value="TreeGrafter"/>
</dbReference>
<dbReference type="RefSeq" id="WP_278430541.1">
    <property type="nucleotide sequence ID" value="NZ_DPSM01000009.1"/>
</dbReference>
<evidence type="ECO:0000256" key="4">
    <source>
        <dbReference type="SAM" id="SignalP"/>
    </source>
</evidence>
<evidence type="ECO:0000313" key="5">
    <source>
        <dbReference type="EMBL" id="HCJ99140.1"/>
    </source>
</evidence>
<dbReference type="AlphaFoldDB" id="A0A9C7QSR2"/>
<dbReference type="InterPro" id="IPR023614">
    <property type="entry name" value="Porin_dom_sf"/>
</dbReference>
<dbReference type="GO" id="GO:0016020">
    <property type="term" value="C:membrane"/>
    <property type="evidence" value="ECO:0007669"/>
    <property type="project" value="InterPro"/>
</dbReference>
<evidence type="ECO:0000256" key="3">
    <source>
        <dbReference type="ARBA" id="ARBA00022729"/>
    </source>
</evidence>
<feature type="chain" id="PRO_5039083277" evidence="4">
    <location>
        <begin position="22"/>
        <end position="437"/>
    </location>
</feature>
<evidence type="ECO:0000256" key="1">
    <source>
        <dbReference type="ARBA" id="ARBA00009075"/>
    </source>
</evidence>
<gene>
    <name evidence="5" type="ORF">DHV72_03825</name>
</gene>
<accession>A0A9C7QSR2</accession>
<dbReference type="InterPro" id="IPR005318">
    <property type="entry name" value="OM_porin_bac"/>
</dbReference>
<sequence>MRVFASWCVIAISLLSPALHAAGDSLANASFIRDSQAEITLKNYWKYLKEDAANPKEVHNAWGQGLALGYQSGYFADTLGVNLDYYSAVKLGASDYFNTRGVLYNNGPGNSKSNAAGFSKVGQRYVKLKGEVSGTALNAQWGWQILRNYGVISTSTRLSPTTYLGWSGGVSGTEFAVRGAYVEHAMDRNSPDSLRLQTNDGHYINHLATGELGYENKVFNGQLAYGESQDYLRRQILRMVFKPNEKLSLGSQIYTTQALDNYKVMALNKRNFDRHANHYAFDAKWQAPLWSLKLGIGHTRAPKGEGMLGFYPRHMAKNSRGTFTSMAYAGEDYMRDGETMLAAMAEYRITPEFTAGLATNYGQFSYQGIAVRTGEINAFGRWMPSHPTLKNLTIFAMFGPGWSYKNANKTPVISDGRYQTSHSLAAEFIAEYRFKLF</sequence>
<comment type="similarity">
    <text evidence="1">Belongs to the outer membrane porin (Opr) (TC 1.B.25) family.</text>
</comment>
<feature type="signal peptide" evidence="4">
    <location>
        <begin position="1"/>
        <end position="21"/>
    </location>
</feature>
<dbReference type="PANTHER" id="PTHR34596:SF2">
    <property type="entry name" value="CHITOPORIN"/>
    <property type="match status" value="1"/>
</dbReference>
<organism evidence="5 6">
    <name type="scientific">Serratia grimesii</name>
    <dbReference type="NCBI Taxonomy" id="82995"/>
    <lineage>
        <taxon>Bacteria</taxon>
        <taxon>Pseudomonadati</taxon>
        <taxon>Pseudomonadota</taxon>
        <taxon>Gammaproteobacteria</taxon>
        <taxon>Enterobacterales</taxon>
        <taxon>Yersiniaceae</taxon>
        <taxon>Serratia</taxon>
    </lineage>
</organism>
<dbReference type="EMBL" id="DPSM01000009">
    <property type="protein sequence ID" value="HCJ99140.1"/>
    <property type="molecule type" value="Genomic_DNA"/>
</dbReference>
<protein>
    <submittedName>
        <fullName evidence="5">Porin</fullName>
    </submittedName>
</protein>
<evidence type="ECO:0000256" key="2">
    <source>
        <dbReference type="ARBA" id="ARBA00022448"/>
    </source>
</evidence>
<comment type="caution">
    <text evidence="5">The sequence shown here is derived from an EMBL/GenBank/DDBJ whole genome shotgun (WGS) entry which is preliminary data.</text>
</comment>
<reference evidence="5 6" key="1">
    <citation type="journal article" date="2018" name="Nat. Biotechnol.">
        <title>A standardized bacterial taxonomy based on genome phylogeny substantially revises the tree of life.</title>
        <authorList>
            <person name="Parks D.H."/>
            <person name="Chuvochina M."/>
            <person name="Waite D.W."/>
            <person name="Rinke C."/>
            <person name="Skarshewski A."/>
            <person name="Chaumeil P.A."/>
            <person name="Hugenholtz P."/>
        </authorList>
    </citation>
    <scope>NUCLEOTIDE SEQUENCE [LARGE SCALE GENOMIC DNA]</scope>
    <source>
        <strain evidence="5">UBA11264</strain>
    </source>
</reference>
<dbReference type="Proteomes" id="UP000262210">
    <property type="component" value="Unassembled WGS sequence"/>
</dbReference>